<dbReference type="EMBL" id="CADEPM010000002">
    <property type="protein sequence ID" value="CAB3399799.1"/>
    <property type="molecule type" value="Genomic_DNA"/>
</dbReference>
<comment type="caution">
    <text evidence="2">The sequence shown here is derived from an EMBL/GenBank/DDBJ whole genome shotgun (WGS) entry which is preliminary data.</text>
</comment>
<feature type="compositionally biased region" description="Basic residues" evidence="1">
    <location>
        <begin position="267"/>
        <end position="292"/>
    </location>
</feature>
<reference evidence="2 3" key="1">
    <citation type="submission" date="2020-04" db="EMBL/GenBank/DDBJ databases">
        <authorList>
            <person name="Laetsch R D."/>
            <person name="Stevens L."/>
            <person name="Kumar S."/>
            <person name="Blaxter L. M."/>
        </authorList>
    </citation>
    <scope>NUCLEOTIDE SEQUENCE [LARGE SCALE GENOMIC DNA]</scope>
</reference>
<feature type="region of interest" description="Disordered" evidence="1">
    <location>
        <begin position="239"/>
        <end position="292"/>
    </location>
</feature>
<proteinExistence type="predicted"/>
<name>A0A8S1EG15_9PELO</name>
<evidence type="ECO:0000256" key="1">
    <source>
        <dbReference type="SAM" id="MobiDB-lite"/>
    </source>
</evidence>
<dbReference type="AlphaFoldDB" id="A0A8S1EG15"/>
<protein>
    <submittedName>
        <fullName evidence="2">Uncharacterized protein</fullName>
    </submittedName>
</protein>
<dbReference type="Proteomes" id="UP000494206">
    <property type="component" value="Unassembled WGS sequence"/>
</dbReference>
<organism evidence="2 3">
    <name type="scientific">Caenorhabditis bovis</name>
    <dbReference type="NCBI Taxonomy" id="2654633"/>
    <lineage>
        <taxon>Eukaryota</taxon>
        <taxon>Metazoa</taxon>
        <taxon>Ecdysozoa</taxon>
        <taxon>Nematoda</taxon>
        <taxon>Chromadorea</taxon>
        <taxon>Rhabditida</taxon>
        <taxon>Rhabditina</taxon>
        <taxon>Rhabditomorpha</taxon>
        <taxon>Rhabditoidea</taxon>
        <taxon>Rhabditidae</taxon>
        <taxon>Peloderinae</taxon>
        <taxon>Caenorhabditis</taxon>
    </lineage>
</organism>
<accession>A0A8S1EG15</accession>
<keyword evidence="3" id="KW-1185">Reference proteome</keyword>
<gene>
    <name evidence="2" type="ORF">CBOVIS_LOCUS2866</name>
</gene>
<evidence type="ECO:0000313" key="3">
    <source>
        <dbReference type="Proteomes" id="UP000494206"/>
    </source>
</evidence>
<sequence>MQPRLPIFNGQFVEVEVFYQKINEAPQIYRKQVKLIFTIFSSNIENFLFAELQQLPLPDPNLYTMKSLHNIKNVVADAMHALGFEINNPGKKEIEKKIDNIITRGLSDILGNELKDYSGFVHKFSYQYTERFHFVLDEKKGIFRLKQETDSEKQIKQVHVNLDIDPKKERHYAILQNDDNSENGVVGLSLMRYPDPDVVELPDHDEDRLKRIYIEFLKDYKNGKFVISKRNVYARNKPTVAPASFPMNDTNSDNDDEESGDGENKAEKKKMKKHNKNNKGKKGNKGKKSRCN</sequence>
<evidence type="ECO:0000313" key="2">
    <source>
        <dbReference type="EMBL" id="CAB3399799.1"/>
    </source>
</evidence>
<feature type="compositionally biased region" description="Acidic residues" evidence="1">
    <location>
        <begin position="252"/>
        <end position="261"/>
    </location>
</feature>